<dbReference type="OrthoDB" id="661559at2759"/>
<proteinExistence type="predicted"/>
<accession>A0A2Z7AVC9</accession>
<dbReference type="PANTHER" id="PTHR33181:SF7">
    <property type="entry name" value="OS07G0572400 PROTEIN"/>
    <property type="match status" value="1"/>
</dbReference>
<organism evidence="1 2">
    <name type="scientific">Dorcoceras hygrometricum</name>
    <dbReference type="NCBI Taxonomy" id="472368"/>
    <lineage>
        <taxon>Eukaryota</taxon>
        <taxon>Viridiplantae</taxon>
        <taxon>Streptophyta</taxon>
        <taxon>Embryophyta</taxon>
        <taxon>Tracheophyta</taxon>
        <taxon>Spermatophyta</taxon>
        <taxon>Magnoliopsida</taxon>
        <taxon>eudicotyledons</taxon>
        <taxon>Gunneridae</taxon>
        <taxon>Pentapetalae</taxon>
        <taxon>asterids</taxon>
        <taxon>lamiids</taxon>
        <taxon>Lamiales</taxon>
        <taxon>Gesneriaceae</taxon>
        <taxon>Didymocarpoideae</taxon>
        <taxon>Trichosporeae</taxon>
        <taxon>Loxocarpinae</taxon>
        <taxon>Dorcoceras</taxon>
    </lineage>
</organism>
<gene>
    <name evidence="1" type="ORF">F511_17221</name>
</gene>
<dbReference type="PANTHER" id="PTHR33181">
    <property type="entry name" value="OS01G0778500 PROTEIN"/>
    <property type="match status" value="1"/>
</dbReference>
<keyword evidence="2" id="KW-1185">Reference proteome</keyword>
<dbReference type="Proteomes" id="UP000250235">
    <property type="component" value="Unassembled WGS sequence"/>
</dbReference>
<reference evidence="1 2" key="1">
    <citation type="journal article" date="2015" name="Proc. Natl. Acad. Sci. U.S.A.">
        <title>The resurrection genome of Boea hygrometrica: A blueprint for survival of dehydration.</title>
        <authorList>
            <person name="Xiao L."/>
            <person name="Yang G."/>
            <person name="Zhang L."/>
            <person name="Yang X."/>
            <person name="Zhao S."/>
            <person name="Ji Z."/>
            <person name="Zhou Q."/>
            <person name="Hu M."/>
            <person name="Wang Y."/>
            <person name="Chen M."/>
            <person name="Xu Y."/>
            <person name="Jin H."/>
            <person name="Xiao X."/>
            <person name="Hu G."/>
            <person name="Bao F."/>
            <person name="Hu Y."/>
            <person name="Wan P."/>
            <person name="Li L."/>
            <person name="Deng X."/>
            <person name="Kuang T."/>
            <person name="Xiang C."/>
            <person name="Zhu J.K."/>
            <person name="Oliver M.J."/>
            <person name="He Y."/>
        </authorList>
    </citation>
    <scope>NUCLEOTIDE SEQUENCE [LARGE SCALE GENOMIC DNA]</scope>
    <source>
        <strain evidence="2">cv. XS01</strain>
    </source>
</reference>
<protein>
    <submittedName>
        <fullName evidence="1">Uncharacterized protein</fullName>
    </submittedName>
</protein>
<name>A0A2Z7AVC9_9LAMI</name>
<dbReference type="EMBL" id="KV011876">
    <property type="protein sequence ID" value="KZV25443.1"/>
    <property type="molecule type" value="Genomic_DNA"/>
</dbReference>
<evidence type="ECO:0000313" key="1">
    <source>
        <dbReference type="EMBL" id="KZV25443.1"/>
    </source>
</evidence>
<dbReference type="AlphaFoldDB" id="A0A2Z7AVC9"/>
<sequence>MGWLRSLLSPMKKFWGRLRDKRTRRGIYTLYEDVKSCSCEDVQALWMLVVDSNSETKRELTISHVS</sequence>
<evidence type="ECO:0000313" key="2">
    <source>
        <dbReference type="Proteomes" id="UP000250235"/>
    </source>
</evidence>